<protein>
    <recommendedName>
        <fullName evidence="3">Motility quorum-sensing regulator/GCU-specific mRNA interferase toxin</fullName>
    </recommendedName>
</protein>
<dbReference type="HOGENOM" id="CLU_161157_1_0_5"/>
<gene>
    <name evidence="1" type="ORF">BG36_16060</name>
</gene>
<proteinExistence type="predicted"/>
<dbReference type="PATRIC" id="fig|69279.3.peg.4274"/>
<comment type="caution">
    <text evidence="1">The sequence shown here is derived from an EMBL/GenBank/DDBJ whole genome shotgun (WGS) entry which is preliminary data.</text>
</comment>
<dbReference type="GO" id="GO:0017148">
    <property type="term" value="P:negative regulation of translation"/>
    <property type="evidence" value="ECO:0007669"/>
    <property type="project" value="InterPro"/>
</dbReference>
<evidence type="ECO:0000313" key="1">
    <source>
        <dbReference type="EMBL" id="EXL02103.1"/>
    </source>
</evidence>
<dbReference type="STRING" id="69279.BG36_16060"/>
<dbReference type="InterPro" id="IPR038493">
    <property type="entry name" value="MqsR_sf"/>
</dbReference>
<dbReference type="eggNOG" id="ENOG503327Z">
    <property type="taxonomic scope" value="Bacteria"/>
</dbReference>
<dbReference type="Gene3D" id="3.30.2310.40">
    <property type="match status" value="1"/>
</dbReference>
<organism evidence="1 2">
    <name type="scientific">Aquamicrobium defluvii</name>
    <dbReference type="NCBI Taxonomy" id="69279"/>
    <lineage>
        <taxon>Bacteria</taxon>
        <taxon>Pseudomonadati</taxon>
        <taxon>Pseudomonadota</taxon>
        <taxon>Alphaproteobacteria</taxon>
        <taxon>Hyphomicrobiales</taxon>
        <taxon>Phyllobacteriaceae</taxon>
        <taxon>Aquamicrobium</taxon>
    </lineage>
</organism>
<dbReference type="AlphaFoldDB" id="A0A011U8D7"/>
<dbReference type="GO" id="GO:0009372">
    <property type="term" value="P:quorum sensing"/>
    <property type="evidence" value="ECO:0007669"/>
    <property type="project" value="InterPro"/>
</dbReference>
<dbReference type="GO" id="GO:0044010">
    <property type="term" value="P:single-species biofilm formation"/>
    <property type="evidence" value="ECO:0007669"/>
    <property type="project" value="InterPro"/>
</dbReference>
<sequence>MAMSLEQGLSRASPDRKAASIDGLAMTTSALRDATALEFDKAGVDETIGGIERTMFFKSMTTFADHRMWQDVYHVPARGLTLYVKFPADIVTEFTVMSFKEK</sequence>
<dbReference type="EMBL" id="JENY01000034">
    <property type="protein sequence ID" value="EXL02103.1"/>
    <property type="molecule type" value="Genomic_DNA"/>
</dbReference>
<name>A0A011U8D7_9HYPH</name>
<accession>A0A011U8D7</accession>
<dbReference type="Proteomes" id="UP000019849">
    <property type="component" value="Unassembled WGS sequence"/>
</dbReference>
<evidence type="ECO:0000313" key="2">
    <source>
        <dbReference type="Proteomes" id="UP000019849"/>
    </source>
</evidence>
<reference evidence="1 2" key="1">
    <citation type="submission" date="2014-02" db="EMBL/GenBank/DDBJ databases">
        <title>Aquamicrobium defluvii Genome sequencing.</title>
        <authorList>
            <person name="Wang X."/>
        </authorList>
    </citation>
    <scope>NUCLEOTIDE SEQUENCE [LARGE SCALE GENOMIC DNA]</scope>
    <source>
        <strain evidence="1 2">W13Z1</strain>
    </source>
</reference>
<evidence type="ECO:0008006" key="3">
    <source>
        <dbReference type="Google" id="ProtNLM"/>
    </source>
</evidence>
<dbReference type="Pfam" id="PF15723">
    <property type="entry name" value="MqsR_toxin"/>
    <property type="match status" value="1"/>
</dbReference>
<dbReference type="InterPro" id="IPR031451">
    <property type="entry name" value="MqsR_toxin"/>
</dbReference>